<dbReference type="GeneID" id="67365471"/>
<organism evidence="1 2">
    <name type="scientific">Prevotella nigrescens</name>
    <dbReference type="NCBI Taxonomy" id="28133"/>
    <lineage>
        <taxon>Bacteria</taxon>
        <taxon>Pseudomonadati</taxon>
        <taxon>Bacteroidota</taxon>
        <taxon>Bacteroidia</taxon>
        <taxon>Bacteroidales</taxon>
        <taxon>Prevotellaceae</taxon>
        <taxon>Prevotella</taxon>
    </lineage>
</organism>
<proteinExistence type="predicted"/>
<name>A0A9D5WWR5_9BACT</name>
<gene>
    <name evidence="1" type="ORF">HXN55_08395</name>
</gene>
<dbReference type="AlphaFoldDB" id="A0A9D5WWR5"/>
<sequence>MMNCIGTVPHEWGMNVLHLWGAKAVSDKMKQPINQIHRAHVTILS</sequence>
<accession>A0A9D5WWR5</accession>
<reference evidence="1" key="1">
    <citation type="submission" date="2020-04" db="EMBL/GenBank/DDBJ databases">
        <title>Deep metagenomics examines the oral microbiome during advanced dental caries in children, revealing novel taxa and co-occurrences with host molecules.</title>
        <authorList>
            <person name="Baker J.L."/>
            <person name="Morton J.T."/>
            <person name="Dinis M."/>
            <person name="Alvarez R."/>
            <person name="Tran N.C."/>
            <person name="Knight R."/>
            <person name="Edlund A."/>
        </authorList>
    </citation>
    <scope>NUCLEOTIDE SEQUENCE</scope>
    <source>
        <strain evidence="1">JCVI_32_bin.50</strain>
    </source>
</reference>
<comment type="caution">
    <text evidence="1">The sequence shown here is derived from an EMBL/GenBank/DDBJ whole genome shotgun (WGS) entry which is preliminary data.</text>
</comment>
<dbReference type="RefSeq" id="WP_211795976.1">
    <property type="nucleotide sequence ID" value="NZ_CAJZDG010000046.1"/>
</dbReference>
<dbReference type="Proteomes" id="UP000787419">
    <property type="component" value="Unassembled WGS sequence"/>
</dbReference>
<protein>
    <submittedName>
        <fullName evidence="1">Uncharacterized protein</fullName>
    </submittedName>
</protein>
<dbReference type="EMBL" id="JABZTM010000095">
    <property type="protein sequence ID" value="MBF1447383.1"/>
    <property type="molecule type" value="Genomic_DNA"/>
</dbReference>
<evidence type="ECO:0000313" key="1">
    <source>
        <dbReference type="EMBL" id="MBF1447383.1"/>
    </source>
</evidence>
<evidence type="ECO:0000313" key="2">
    <source>
        <dbReference type="Proteomes" id="UP000787419"/>
    </source>
</evidence>